<dbReference type="PANTHER" id="PTHR11552:SF147">
    <property type="entry name" value="CHOLINE DEHYDROGENASE, MITOCHONDRIAL"/>
    <property type="match status" value="1"/>
</dbReference>
<evidence type="ECO:0000256" key="6">
    <source>
        <dbReference type="RuleBase" id="RU003968"/>
    </source>
</evidence>
<dbReference type="PROSITE" id="PS00624">
    <property type="entry name" value="GMC_OXRED_2"/>
    <property type="match status" value="1"/>
</dbReference>
<dbReference type="Gene3D" id="3.30.560.10">
    <property type="entry name" value="Glucose Oxidase, domain 3"/>
    <property type="match status" value="1"/>
</dbReference>
<keyword evidence="3 6" id="KW-0285">Flavoprotein</keyword>
<dbReference type="InterPro" id="IPR036188">
    <property type="entry name" value="FAD/NAD-bd_sf"/>
</dbReference>
<dbReference type="PANTHER" id="PTHR11552">
    <property type="entry name" value="GLUCOSE-METHANOL-CHOLINE GMC OXIDOREDUCTASE"/>
    <property type="match status" value="1"/>
</dbReference>
<comment type="caution">
    <text evidence="9">The sequence shown here is derived from an EMBL/GenBank/DDBJ whole genome shotgun (WGS) entry which is preliminary data.</text>
</comment>
<evidence type="ECO:0000256" key="2">
    <source>
        <dbReference type="ARBA" id="ARBA00010790"/>
    </source>
</evidence>
<dbReference type="PROSITE" id="PS00623">
    <property type="entry name" value="GMC_OXRED_1"/>
    <property type="match status" value="1"/>
</dbReference>
<dbReference type="PIRSF" id="PIRSF000137">
    <property type="entry name" value="Alcohol_oxidase"/>
    <property type="match status" value="1"/>
</dbReference>
<comment type="similarity">
    <text evidence="2 6">Belongs to the GMC oxidoreductase family.</text>
</comment>
<dbReference type="InterPro" id="IPR000172">
    <property type="entry name" value="GMC_OxRdtase_N"/>
</dbReference>
<dbReference type="EMBL" id="CAVLGL010000088">
    <property type="protein sequence ID" value="CAK1593379.1"/>
    <property type="molecule type" value="Genomic_DNA"/>
</dbReference>
<feature type="domain" description="Glucose-methanol-choline oxidoreductase N-terminal" evidence="8">
    <location>
        <begin position="317"/>
        <end position="331"/>
    </location>
</feature>
<sequence>MTWSCDPHLVSTVTQEYAAVGPLLFNALQAFLAAQCLIVPTLFQEPTPSDIMKMANKTYDFIIVGAGTAGAVIANRLSEESNWSILLLEAGGNPTLGTEIPSLYVNNYGTDVDWNFRTDSQEKACLNYKDQKCYWPRGKVLGGTSSINGMFYVRGNKQDYDDWSSISSDWGYDSVLEYFKKSEKLDLKDSNKSGIDMKYHGTGGYLNVEYDSNIHPMEQILINANTELGSNILNDINGNAQIGVGRAFTTVKNGQRQSTSSAFLKPIKDRHNLHVLTNVYVDKIVFENFTAKGVQVILKNKVSATFVADKEIVLSAGTINSPVILLKSGLGPKSNRNINKEPMKFGLPIGENLQDHIYAPIFYKMKSVDESNSLENIFKAYYQYITEQKGPLSDLSPHKVISFINTTYSKSMTPDIQNHFIIAYPNQSNFVDIFGKHALSRQFYNSFVKLNKENLIIMVFVVLLRPKSKGVIELDKSNNMARIKANYLMNSDDLDTIIRGMKHAIKLENTDAFKKAGLKLHWFEIDACTNLDKESHDFLKCIAQHLTGTLYHAVGTNKMGLQDDPSSVVDERLKVKFVRNLRVIDASIMPNIVRGNTMAPVIMIAEKGADYIKNDWKIK</sequence>
<organism evidence="9 10">
    <name type="scientific">Parnassius mnemosyne</name>
    <name type="common">clouded apollo</name>
    <dbReference type="NCBI Taxonomy" id="213953"/>
    <lineage>
        <taxon>Eukaryota</taxon>
        <taxon>Metazoa</taxon>
        <taxon>Ecdysozoa</taxon>
        <taxon>Arthropoda</taxon>
        <taxon>Hexapoda</taxon>
        <taxon>Insecta</taxon>
        <taxon>Pterygota</taxon>
        <taxon>Neoptera</taxon>
        <taxon>Endopterygota</taxon>
        <taxon>Lepidoptera</taxon>
        <taxon>Glossata</taxon>
        <taxon>Ditrysia</taxon>
        <taxon>Papilionoidea</taxon>
        <taxon>Papilionidae</taxon>
        <taxon>Parnassiinae</taxon>
        <taxon>Parnassini</taxon>
        <taxon>Parnassius</taxon>
        <taxon>Driopa</taxon>
    </lineage>
</organism>
<accession>A0AAV1LH43</accession>
<comment type="cofactor">
    <cofactor evidence="1 5">
        <name>FAD</name>
        <dbReference type="ChEBI" id="CHEBI:57692"/>
    </cofactor>
</comment>
<evidence type="ECO:0000313" key="9">
    <source>
        <dbReference type="EMBL" id="CAK1593379.1"/>
    </source>
</evidence>
<feature type="binding site" evidence="5">
    <location>
        <position position="144"/>
    </location>
    <ligand>
        <name>FAD</name>
        <dbReference type="ChEBI" id="CHEBI:57692"/>
    </ligand>
</feature>
<evidence type="ECO:0000256" key="5">
    <source>
        <dbReference type="PIRSR" id="PIRSR000137-2"/>
    </source>
</evidence>
<dbReference type="Proteomes" id="UP001314205">
    <property type="component" value="Unassembled WGS sequence"/>
</dbReference>
<evidence type="ECO:0000313" key="10">
    <source>
        <dbReference type="Proteomes" id="UP001314205"/>
    </source>
</evidence>
<name>A0AAV1LH43_9NEOP</name>
<feature type="domain" description="Glucose-methanol-choline oxidoreductase N-terminal" evidence="7">
    <location>
        <begin position="138"/>
        <end position="161"/>
    </location>
</feature>
<feature type="binding site" evidence="5">
    <location>
        <position position="281"/>
    </location>
    <ligand>
        <name>FAD</name>
        <dbReference type="ChEBI" id="CHEBI:57692"/>
    </ligand>
</feature>
<feature type="binding site" evidence="5">
    <location>
        <position position="140"/>
    </location>
    <ligand>
        <name>FAD</name>
        <dbReference type="ChEBI" id="CHEBI:57692"/>
    </ligand>
</feature>
<gene>
    <name evidence="9" type="ORF">PARMNEM_LOCUS13164</name>
</gene>
<reference evidence="9 10" key="1">
    <citation type="submission" date="2023-11" db="EMBL/GenBank/DDBJ databases">
        <authorList>
            <person name="Hedman E."/>
            <person name="Englund M."/>
            <person name="Stromberg M."/>
            <person name="Nyberg Akerstrom W."/>
            <person name="Nylinder S."/>
            <person name="Jareborg N."/>
            <person name="Kallberg Y."/>
            <person name="Kronander E."/>
        </authorList>
    </citation>
    <scope>NUCLEOTIDE SEQUENCE [LARGE SCALE GENOMIC DNA]</scope>
</reference>
<dbReference type="GO" id="GO:0050660">
    <property type="term" value="F:flavin adenine dinucleotide binding"/>
    <property type="evidence" value="ECO:0007669"/>
    <property type="project" value="InterPro"/>
</dbReference>
<dbReference type="Gene3D" id="3.50.50.60">
    <property type="entry name" value="FAD/NAD(P)-binding domain"/>
    <property type="match status" value="1"/>
</dbReference>
<dbReference type="Pfam" id="PF00732">
    <property type="entry name" value="GMC_oxred_N"/>
    <property type="match status" value="1"/>
</dbReference>
<proteinExistence type="inferred from homology"/>
<dbReference type="Pfam" id="PF05199">
    <property type="entry name" value="GMC_oxred_C"/>
    <property type="match status" value="1"/>
</dbReference>
<dbReference type="InterPro" id="IPR007867">
    <property type="entry name" value="GMC_OxRtase_C"/>
</dbReference>
<dbReference type="GO" id="GO:0016614">
    <property type="term" value="F:oxidoreductase activity, acting on CH-OH group of donors"/>
    <property type="evidence" value="ECO:0007669"/>
    <property type="project" value="InterPro"/>
</dbReference>
<dbReference type="SUPFAM" id="SSF51905">
    <property type="entry name" value="FAD/NAD(P)-binding domain"/>
    <property type="match status" value="1"/>
</dbReference>
<evidence type="ECO:0000256" key="4">
    <source>
        <dbReference type="ARBA" id="ARBA00022827"/>
    </source>
</evidence>
<keyword evidence="4 5" id="KW-0274">FAD</keyword>
<evidence type="ECO:0000256" key="1">
    <source>
        <dbReference type="ARBA" id="ARBA00001974"/>
    </source>
</evidence>
<protein>
    <recommendedName>
        <fullName evidence="7 8">Glucose-methanol-choline oxidoreductase N-terminal domain-containing protein</fullName>
    </recommendedName>
</protein>
<dbReference type="AlphaFoldDB" id="A0AAV1LH43"/>
<evidence type="ECO:0000259" key="8">
    <source>
        <dbReference type="PROSITE" id="PS00624"/>
    </source>
</evidence>
<dbReference type="InterPro" id="IPR012132">
    <property type="entry name" value="GMC_OxRdtase"/>
</dbReference>
<keyword evidence="10" id="KW-1185">Reference proteome</keyword>
<dbReference type="SUPFAM" id="SSF54373">
    <property type="entry name" value="FAD-linked reductases, C-terminal domain"/>
    <property type="match status" value="1"/>
</dbReference>
<evidence type="ECO:0000256" key="3">
    <source>
        <dbReference type="ARBA" id="ARBA00022630"/>
    </source>
</evidence>
<evidence type="ECO:0000259" key="7">
    <source>
        <dbReference type="PROSITE" id="PS00623"/>
    </source>
</evidence>